<protein>
    <submittedName>
        <fullName evidence="6">Uncharacterized protein</fullName>
    </submittedName>
</protein>
<keyword evidence="2 5" id="KW-0812">Transmembrane</keyword>
<comment type="subcellular location">
    <subcellularLocation>
        <location evidence="1">Membrane</location>
    </subcellularLocation>
</comment>
<sequence length="243" mass="25596">MSTAKEGITLDQVSPFHLLLVSAGSLALYAPLAGALARRYGKVSPEPELAALGTHPSVWGTLKRTWAAQGIRGVYRGTSVLLVRWIQVVVTTLLAAHAARPKAHTDAQTNHYLLVVALSLGLSVVATYPLFGIHVGVVLSAPDASTLQVTRSLPRAIVAGSAPFGASLLQAITAIVWTIHPVFWLAWPASRPDWLIVLIFAGVATGFTVVSLRYQGEAAGVVAAQLDMAERVGEEGAPLRGEA</sequence>
<feature type="transmembrane region" description="Helical" evidence="5">
    <location>
        <begin position="156"/>
        <end position="179"/>
    </location>
</feature>
<feature type="transmembrane region" description="Helical" evidence="5">
    <location>
        <begin position="81"/>
        <end position="99"/>
    </location>
</feature>
<organism evidence="6 7">
    <name type="scientific">Vanrija pseudolonga</name>
    <dbReference type="NCBI Taxonomy" id="143232"/>
    <lineage>
        <taxon>Eukaryota</taxon>
        <taxon>Fungi</taxon>
        <taxon>Dikarya</taxon>
        <taxon>Basidiomycota</taxon>
        <taxon>Agaricomycotina</taxon>
        <taxon>Tremellomycetes</taxon>
        <taxon>Trichosporonales</taxon>
        <taxon>Trichosporonaceae</taxon>
        <taxon>Vanrija</taxon>
    </lineage>
</organism>
<dbReference type="EMBL" id="CP086717">
    <property type="protein sequence ID" value="WOO81857.1"/>
    <property type="molecule type" value="Genomic_DNA"/>
</dbReference>
<evidence type="ECO:0000256" key="1">
    <source>
        <dbReference type="ARBA" id="ARBA00004370"/>
    </source>
</evidence>
<keyword evidence="7" id="KW-1185">Reference proteome</keyword>
<reference evidence="6" key="1">
    <citation type="submission" date="2023-10" db="EMBL/GenBank/DDBJ databases">
        <authorList>
            <person name="Noh H."/>
        </authorList>
    </citation>
    <scope>NUCLEOTIDE SEQUENCE</scope>
    <source>
        <strain evidence="6">DUCC4014</strain>
    </source>
</reference>
<feature type="transmembrane region" description="Helical" evidence="5">
    <location>
        <begin position="16"/>
        <end position="37"/>
    </location>
</feature>
<accession>A0AAF0Y9I7</accession>
<evidence type="ECO:0000256" key="3">
    <source>
        <dbReference type="ARBA" id="ARBA00022989"/>
    </source>
</evidence>
<name>A0AAF0Y9I7_9TREE</name>
<feature type="transmembrane region" description="Helical" evidence="5">
    <location>
        <begin position="194"/>
        <end position="212"/>
    </location>
</feature>
<dbReference type="GO" id="GO:0016020">
    <property type="term" value="C:membrane"/>
    <property type="evidence" value="ECO:0007669"/>
    <property type="project" value="UniProtKB-SubCell"/>
</dbReference>
<evidence type="ECO:0000313" key="6">
    <source>
        <dbReference type="EMBL" id="WOO81857.1"/>
    </source>
</evidence>
<dbReference type="SUPFAM" id="SSF103506">
    <property type="entry name" value="Mitochondrial carrier"/>
    <property type="match status" value="1"/>
</dbReference>
<gene>
    <name evidence="6" type="ORF">LOC62_04G005374</name>
</gene>
<dbReference type="InterPro" id="IPR023395">
    <property type="entry name" value="MCP_dom_sf"/>
</dbReference>
<dbReference type="GeneID" id="87808603"/>
<evidence type="ECO:0000256" key="5">
    <source>
        <dbReference type="SAM" id="Phobius"/>
    </source>
</evidence>
<dbReference type="AlphaFoldDB" id="A0AAF0Y9I7"/>
<evidence type="ECO:0000313" key="7">
    <source>
        <dbReference type="Proteomes" id="UP000827549"/>
    </source>
</evidence>
<dbReference type="Proteomes" id="UP000827549">
    <property type="component" value="Chromosome 4"/>
</dbReference>
<dbReference type="Gene3D" id="1.50.40.10">
    <property type="entry name" value="Mitochondrial carrier domain"/>
    <property type="match status" value="1"/>
</dbReference>
<dbReference type="RefSeq" id="XP_062627889.1">
    <property type="nucleotide sequence ID" value="XM_062771905.1"/>
</dbReference>
<evidence type="ECO:0000256" key="4">
    <source>
        <dbReference type="ARBA" id="ARBA00023136"/>
    </source>
</evidence>
<feature type="transmembrane region" description="Helical" evidence="5">
    <location>
        <begin position="111"/>
        <end position="135"/>
    </location>
</feature>
<keyword evidence="4 5" id="KW-0472">Membrane</keyword>
<proteinExistence type="predicted"/>
<evidence type="ECO:0000256" key="2">
    <source>
        <dbReference type="ARBA" id="ARBA00022692"/>
    </source>
</evidence>
<keyword evidence="3 5" id="KW-1133">Transmembrane helix</keyword>